<accession>A0A645CZQ1</accession>
<organism evidence="1">
    <name type="scientific">bioreactor metagenome</name>
    <dbReference type="NCBI Taxonomy" id="1076179"/>
    <lineage>
        <taxon>unclassified sequences</taxon>
        <taxon>metagenomes</taxon>
        <taxon>ecological metagenomes</taxon>
    </lineage>
</organism>
<sequence>MLTVGKAGIITLQAEANVNAVKESAVSLNRQRRLR</sequence>
<proteinExistence type="predicted"/>
<dbReference type="EMBL" id="VSSQ01031439">
    <property type="protein sequence ID" value="MPM82328.1"/>
    <property type="molecule type" value="Genomic_DNA"/>
</dbReference>
<comment type="caution">
    <text evidence="1">The sequence shown here is derived from an EMBL/GenBank/DDBJ whole genome shotgun (WGS) entry which is preliminary data.</text>
</comment>
<evidence type="ECO:0000313" key="1">
    <source>
        <dbReference type="EMBL" id="MPM82328.1"/>
    </source>
</evidence>
<dbReference type="AlphaFoldDB" id="A0A645CZQ1"/>
<protein>
    <submittedName>
        <fullName evidence="1">Uncharacterized protein</fullName>
    </submittedName>
</protein>
<gene>
    <name evidence="1" type="ORF">SDC9_129389</name>
</gene>
<reference evidence="1" key="1">
    <citation type="submission" date="2019-08" db="EMBL/GenBank/DDBJ databases">
        <authorList>
            <person name="Kucharzyk K."/>
            <person name="Murdoch R.W."/>
            <person name="Higgins S."/>
            <person name="Loffler F."/>
        </authorList>
    </citation>
    <scope>NUCLEOTIDE SEQUENCE</scope>
</reference>
<name>A0A645CZQ1_9ZZZZ</name>